<evidence type="ECO:0000259" key="4">
    <source>
        <dbReference type="PROSITE" id="PS50102"/>
    </source>
</evidence>
<dbReference type="InterPro" id="IPR035979">
    <property type="entry name" value="RBD_domain_sf"/>
</dbReference>
<proteinExistence type="predicted"/>
<dbReference type="CDD" id="cd21618">
    <property type="entry name" value="RRM_AtNSRA_like"/>
    <property type="match status" value="1"/>
</dbReference>
<dbReference type="Pfam" id="PF00076">
    <property type="entry name" value="RRM_1"/>
    <property type="match status" value="1"/>
</dbReference>
<dbReference type="InterPro" id="IPR012677">
    <property type="entry name" value="Nucleotide-bd_a/b_plait_sf"/>
</dbReference>
<keyword evidence="6" id="KW-1185">Reference proteome</keyword>
<dbReference type="AlphaFoldDB" id="A0A445K900"/>
<dbReference type="SUPFAM" id="SSF54928">
    <property type="entry name" value="RNA-binding domain, RBD"/>
    <property type="match status" value="1"/>
</dbReference>
<dbReference type="Proteomes" id="UP000289340">
    <property type="component" value="Chromosome 6"/>
</dbReference>
<dbReference type="EMBL" id="QZWG01000006">
    <property type="protein sequence ID" value="RZC07284.1"/>
    <property type="molecule type" value="Genomic_DNA"/>
</dbReference>
<accession>A0A445K900</accession>
<keyword evidence="1 2" id="KW-0694">RNA-binding</keyword>
<evidence type="ECO:0000256" key="1">
    <source>
        <dbReference type="ARBA" id="ARBA00022884"/>
    </source>
</evidence>
<protein>
    <submittedName>
        <fullName evidence="5">RNA-binding protein 1</fullName>
    </submittedName>
</protein>
<dbReference type="PANTHER" id="PTHR10501">
    <property type="entry name" value="U1 SMALL NUCLEAR RIBONUCLEOPROTEIN A/U2 SMALL NUCLEAR RIBONUCLEOPROTEIN B"/>
    <property type="match status" value="1"/>
</dbReference>
<name>A0A445K900_GLYSO</name>
<feature type="region of interest" description="Disordered" evidence="3">
    <location>
        <begin position="99"/>
        <end position="122"/>
    </location>
</feature>
<comment type="caution">
    <text evidence="5">The sequence shown here is derived from an EMBL/GenBank/DDBJ whole genome shotgun (WGS) entry which is preliminary data.</text>
</comment>
<dbReference type="PROSITE" id="PS50102">
    <property type="entry name" value="RRM"/>
    <property type="match status" value="1"/>
</dbReference>
<evidence type="ECO:0000313" key="5">
    <source>
        <dbReference type="EMBL" id="RZC07284.1"/>
    </source>
</evidence>
<evidence type="ECO:0000256" key="3">
    <source>
        <dbReference type="SAM" id="MobiDB-lite"/>
    </source>
</evidence>
<organism evidence="5 6">
    <name type="scientific">Glycine soja</name>
    <name type="common">Wild soybean</name>
    <dbReference type="NCBI Taxonomy" id="3848"/>
    <lineage>
        <taxon>Eukaryota</taxon>
        <taxon>Viridiplantae</taxon>
        <taxon>Streptophyta</taxon>
        <taxon>Embryophyta</taxon>
        <taxon>Tracheophyta</taxon>
        <taxon>Spermatophyta</taxon>
        <taxon>Magnoliopsida</taxon>
        <taxon>eudicotyledons</taxon>
        <taxon>Gunneridae</taxon>
        <taxon>Pentapetalae</taxon>
        <taxon>rosids</taxon>
        <taxon>fabids</taxon>
        <taxon>Fabales</taxon>
        <taxon>Fabaceae</taxon>
        <taxon>Papilionoideae</taxon>
        <taxon>50 kb inversion clade</taxon>
        <taxon>NPAAA clade</taxon>
        <taxon>indigoferoid/millettioid clade</taxon>
        <taxon>Phaseoleae</taxon>
        <taxon>Glycine</taxon>
        <taxon>Glycine subgen. Soja</taxon>
    </lineage>
</organism>
<evidence type="ECO:0000313" key="6">
    <source>
        <dbReference type="Proteomes" id="UP000289340"/>
    </source>
</evidence>
<feature type="domain" description="RRM" evidence="4">
    <location>
        <begin position="131"/>
        <end position="198"/>
    </location>
</feature>
<dbReference type="SMART" id="SM00360">
    <property type="entry name" value="RRM"/>
    <property type="match status" value="1"/>
</dbReference>
<gene>
    <name evidence="5" type="ORF">D0Y65_014571</name>
</gene>
<dbReference type="InterPro" id="IPR000504">
    <property type="entry name" value="RRM_dom"/>
</dbReference>
<sequence>MSDAYWRYAAESRQAPSSIAGKRSRSDYDVSGVHDLPSYFPHDDDRGGLRVIRDTESLDASYERYLRSAQVSSYGSGQSTRTIGGRIPNRAIDDSHVANIGGVDRGTNAKDKMPGLSSGRADHSLPPDATSTLFVEGLPSNCTRREVAHIFRPFVGYKEVRLVSKESRQPGGDPLVLCFVDFMSPAHAATAMEALQGKVSFPFILVMTSSCVFWRIPCYKFDELDRNSVNLRFQFARYPGARIHSRWGGYDFERQVTSVAVIRTKSNIVVFVWGVLARDSDSASTAIATAAILALPCKLCSGQIVALFCYATEILWHGVNCCWQVGDSDSLKACSFVSCHRKLAFGSKLQVIHVEPSLWSIVSNKLQCRSLHEKTMHLVGWLWVMHSKNRQDIC</sequence>
<evidence type="ECO:0000256" key="2">
    <source>
        <dbReference type="PROSITE-ProRule" id="PRU00176"/>
    </source>
</evidence>
<dbReference type="GO" id="GO:0003723">
    <property type="term" value="F:RNA binding"/>
    <property type="evidence" value="ECO:0007669"/>
    <property type="project" value="UniProtKB-UniRule"/>
</dbReference>
<reference evidence="5 6" key="1">
    <citation type="submission" date="2018-09" db="EMBL/GenBank/DDBJ databases">
        <title>A high-quality reference genome of wild soybean provides a powerful tool to mine soybean genomes.</title>
        <authorList>
            <person name="Xie M."/>
            <person name="Chung C.Y.L."/>
            <person name="Li M.-W."/>
            <person name="Wong F.-L."/>
            <person name="Chan T.-F."/>
            <person name="Lam H.-M."/>
        </authorList>
    </citation>
    <scope>NUCLEOTIDE SEQUENCE [LARGE SCALE GENOMIC DNA]</scope>
    <source>
        <strain evidence="6">cv. W05</strain>
        <tissue evidence="5">Hypocotyl of etiolated seedlings</tissue>
    </source>
</reference>
<dbReference type="Gene3D" id="3.30.70.330">
    <property type="match status" value="1"/>
</dbReference>